<dbReference type="EMBL" id="MU267910">
    <property type="protein sequence ID" value="KAH7907376.1"/>
    <property type="molecule type" value="Genomic_DNA"/>
</dbReference>
<evidence type="ECO:0000313" key="2">
    <source>
        <dbReference type="Proteomes" id="UP000790377"/>
    </source>
</evidence>
<evidence type="ECO:0000313" key="1">
    <source>
        <dbReference type="EMBL" id="KAH7907376.1"/>
    </source>
</evidence>
<comment type="caution">
    <text evidence="1">The sequence shown here is derived from an EMBL/GenBank/DDBJ whole genome shotgun (WGS) entry which is preliminary data.</text>
</comment>
<organism evidence="1 2">
    <name type="scientific">Hygrophoropsis aurantiaca</name>
    <dbReference type="NCBI Taxonomy" id="72124"/>
    <lineage>
        <taxon>Eukaryota</taxon>
        <taxon>Fungi</taxon>
        <taxon>Dikarya</taxon>
        <taxon>Basidiomycota</taxon>
        <taxon>Agaricomycotina</taxon>
        <taxon>Agaricomycetes</taxon>
        <taxon>Agaricomycetidae</taxon>
        <taxon>Boletales</taxon>
        <taxon>Coniophorineae</taxon>
        <taxon>Hygrophoropsidaceae</taxon>
        <taxon>Hygrophoropsis</taxon>
    </lineage>
</organism>
<accession>A0ACB8A2L0</accession>
<reference evidence="1" key="1">
    <citation type="journal article" date="2021" name="New Phytol.">
        <title>Evolutionary innovations through gain and loss of genes in the ectomycorrhizal Boletales.</title>
        <authorList>
            <person name="Wu G."/>
            <person name="Miyauchi S."/>
            <person name="Morin E."/>
            <person name="Kuo A."/>
            <person name="Drula E."/>
            <person name="Varga T."/>
            <person name="Kohler A."/>
            <person name="Feng B."/>
            <person name="Cao Y."/>
            <person name="Lipzen A."/>
            <person name="Daum C."/>
            <person name="Hundley H."/>
            <person name="Pangilinan J."/>
            <person name="Johnson J."/>
            <person name="Barry K."/>
            <person name="LaButti K."/>
            <person name="Ng V."/>
            <person name="Ahrendt S."/>
            <person name="Min B."/>
            <person name="Choi I.G."/>
            <person name="Park H."/>
            <person name="Plett J.M."/>
            <person name="Magnuson J."/>
            <person name="Spatafora J.W."/>
            <person name="Nagy L.G."/>
            <person name="Henrissat B."/>
            <person name="Grigoriev I.V."/>
            <person name="Yang Z.L."/>
            <person name="Xu J."/>
            <person name="Martin F.M."/>
        </authorList>
    </citation>
    <scope>NUCLEOTIDE SEQUENCE</scope>
    <source>
        <strain evidence="1">ATCC 28755</strain>
    </source>
</reference>
<protein>
    <submittedName>
        <fullName evidence="1">Frag1/DRAM/Sfk1 family-domain-containing protein</fullName>
    </submittedName>
</protein>
<sequence>MFSVPLHRHHWAYVWIPIFSAFIWFGTLLSMLVTWLATGRPQYVTQEGKIAYISDVGASYLKPLFVVACCITGVGFFLSLVIERFLRHSGRLIPTMRKRERVFSYLAILGSFIGMWGLIFLSGFDTKRYPSAHRFFLLLFMFGVAISAIFTILEYRWLAHDFADARELKRAYRAKAIIAGLLIICAIAFGITLYYAKDVGAILEWVIAFGYTLYLLTFYYDLRMAKGVRKGEMSKEALAERGYLSASDDRSETRTVTDGGNIQVPVYDKESTQPRTASNFHDYAEHPSNPPAALRPGVNTKTTPALASGEIGPQPMRFGNAPHPLQGTNPSPPPADGGQMRHI</sequence>
<keyword evidence="2" id="KW-1185">Reference proteome</keyword>
<dbReference type="Proteomes" id="UP000790377">
    <property type="component" value="Unassembled WGS sequence"/>
</dbReference>
<name>A0ACB8A2L0_9AGAM</name>
<gene>
    <name evidence="1" type="ORF">BJ138DRAFT_1070316</name>
</gene>
<proteinExistence type="predicted"/>